<keyword evidence="3" id="KW-1185">Reference proteome</keyword>
<dbReference type="Proteomes" id="UP001287286">
    <property type="component" value="Unassembled WGS sequence"/>
</dbReference>
<proteinExistence type="predicted"/>
<name>A0ABR0C518_PURLI</name>
<feature type="compositionally biased region" description="Pro residues" evidence="1">
    <location>
        <begin position="15"/>
        <end position="29"/>
    </location>
</feature>
<accession>A0ABR0C518</accession>
<evidence type="ECO:0000256" key="1">
    <source>
        <dbReference type="SAM" id="MobiDB-lite"/>
    </source>
</evidence>
<evidence type="ECO:0000313" key="2">
    <source>
        <dbReference type="EMBL" id="KAK4091255.1"/>
    </source>
</evidence>
<organism evidence="2 3">
    <name type="scientific">Purpureocillium lilacinum</name>
    <name type="common">Paecilomyces lilacinus</name>
    <dbReference type="NCBI Taxonomy" id="33203"/>
    <lineage>
        <taxon>Eukaryota</taxon>
        <taxon>Fungi</taxon>
        <taxon>Dikarya</taxon>
        <taxon>Ascomycota</taxon>
        <taxon>Pezizomycotina</taxon>
        <taxon>Sordariomycetes</taxon>
        <taxon>Hypocreomycetidae</taxon>
        <taxon>Hypocreales</taxon>
        <taxon>Ophiocordycipitaceae</taxon>
        <taxon>Purpureocillium</taxon>
    </lineage>
</organism>
<gene>
    <name evidence="2" type="ORF">Purlil1_4269</name>
</gene>
<comment type="caution">
    <text evidence="2">The sequence shown here is derived from an EMBL/GenBank/DDBJ whole genome shotgun (WGS) entry which is preliminary data.</text>
</comment>
<sequence length="113" mass="12021">MRIPPWLDPFAAQRCPPPPPRSAPPPPRWPDTSFGAKDVSDPIERGAPLPSPNPKPTGVAATSFPSQDPACSPYKYPRAPGPSAPSKLHLLLVDFLVSSRLVSSISCFGIPSI</sequence>
<dbReference type="EMBL" id="JAWRVI010000012">
    <property type="protein sequence ID" value="KAK4091255.1"/>
    <property type="molecule type" value="Genomic_DNA"/>
</dbReference>
<evidence type="ECO:0000313" key="3">
    <source>
        <dbReference type="Proteomes" id="UP001287286"/>
    </source>
</evidence>
<feature type="region of interest" description="Disordered" evidence="1">
    <location>
        <begin position="1"/>
        <end position="80"/>
    </location>
</feature>
<protein>
    <submittedName>
        <fullName evidence="2">Uncharacterized protein</fullName>
    </submittedName>
</protein>
<reference evidence="2 3" key="1">
    <citation type="journal article" date="2024" name="Microbiol. Resour. Announc.">
        <title>Genome annotations for the ascomycete fungi Trichoderma harzianum, Trichoderma aggressivum, and Purpureocillium lilacinum.</title>
        <authorList>
            <person name="Beijen E.P.W."/>
            <person name="Ohm R.A."/>
        </authorList>
    </citation>
    <scope>NUCLEOTIDE SEQUENCE [LARGE SCALE GENOMIC DNA]</scope>
    <source>
        <strain evidence="2 3">CBS 150709</strain>
    </source>
</reference>